<dbReference type="PANTHER" id="PTHR43133:SF8">
    <property type="entry name" value="RNA POLYMERASE SIGMA FACTOR HI_1459-RELATED"/>
    <property type="match status" value="1"/>
</dbReference>
<sequence length="213" mass="23547">MNHGAPDQNLPDTLRRAAAGDADAWRSLVGAYSGRMYGLLLRQCGDRDLAEELTQATFVKLVVKLGDTTSYEERGRFEAWLFRMAINELRDEMRRRKRHARPMDMGPGSGSDGEPSGWAGVEPTVRSMGSPTASPRDDRPDEQASRAETVAQLTEAVDQLNDADREVLHLRHTAGLSFAEIAESLGQPLGTVLARAHRALGKLRKIMEHEEQA</sequence>
<dbReference type="InterPro" id="IPR007630">
    <property type="entry name" value="RNA_pol_sigma70_r4"/>
</dbReference>
<dbReference type="SUPFAM" id="SSF88946">
    <property type="entry name" value="Sigma2 domain of RNA polymerase sigma factors"/>
    <property type="match status" value="1"/>
</dbReference>
<evidence type="ECO:0000259" key="7">
    <source>
        <dbReference type="Pfam" id="PF04542"/>
    </source>
</evidence>
<evidence type="ECO:0000256" key="1">
    <source>
        <dbReference type="ARBA" id="ARBA00010641"/>
    </source>
</evidence>
<evidence type="ECO:0000313" key="10">
    <source>
        <dbReference type="Proteomes" id="UP001575105"/>
    </source>
</evidence>
<evidence type="ECO:0000259" key="8">
    <source>
        <dbReference type="Pfam" id="PF04545"/>
    </source>
</evidence>
<dbReference type="Gene3D" id="1.10.10.10">
    <property type="entry name" value="Winged helix-like DNA-binding domain superfamily/Winged helix DNA-binding domain"/>
    <property type="match status" value="1"/>
</dbReference>
<evidence type="ECO:0000256" key="3">
    <source>
        <dbReference type="ARBA" id="ARBA00023082"/>
    </source>
</evidence>
<dbReference type="Gene3D" id="1.10.1740.10">
    <property type="match status" value="1"/>
</dbReference>
<feature type="domain" description="RNA polymerase sigma-70 region 4" evidence="8">
    <location>
        <begin position="156"/>
        <end position="205"/>
    </location>
</feature>
<evidence type="ECO:0000313" key="9">
    <source>
        <dbReference type="EMBL" id="MFA9480214.1"/>
    </source>
</evidence>
<feature type="domain" description="RNA polymerase sigma-70 region 2" evidence="7">
    <location>
        <begin position="28"/>
        <end position="98"/>
    </location>
</feature>
<dbReference type="InterPro" id="IPR014284">
    <property type="entry name" value="RNA_pol_sigma-70_dom"/>
</dbReference>
<dbReference type="InterPro" id="IPR039425">
    <property type="entry name" value="RNA_pol_sigma-70-like"/>
</dbReference>
<dbReference type="InterPro" id="IPR007627">
    <property type="entry name" value="RNA_pol_sigma70_r2"/>
</dbReference>
<evidence type="ECO:0000256" key="2">
    <source>
        <dbReference type="ARBA" id="ARBA00023015"/>
    </source>
</evidence>
<dbReference type="EMBL" id="JBGUBD010000017">
    <property type="protein sequence ID" value="MFA9480214.1"/>
    <property type="molecule type" value="Genomic_DNA"/>
</dbReference>
<name>A0ABV4U9D1_9BACT</name>
<keyword evidence="4" id="KW-0238">DNA-binding</keyword>
<dbReference type="SUPFAM" id="SSF88659">
    <property type="entry name" value="Sigma3 and sigma4 domains of RNA polymerase sigma factors"/>
    <property type="match status" value="1"/>
</dbReference>
<keyword evidence="5" id="KW-0804">Transcription</keyword>
<keyword evidence="3" id="KW-0731">Sigma factor</keyword>
<reference evidence="9 10" key="1">
    <citation type="submission" date="2024-08" db="EMBL/GenBank/DDBJ databases">
        <title>Whole-genome sequencing of halo(alkali)philic microorganisms from hypersaline lakes.</title>
        <authorList>
            <person name="Sorokin D.Y."/>
            <person name="Merkel A.Y."/>
            <person name="Messina E."/>
            <person name="Yakimov M."/>
        </authorList>
    </citation>
    <scope>NUCLEOTIDE SEQUENCE [LARGE SCALE GENOMIC DNA]</scope>
    <source>
        <strain evidence="9 10">AB-hyl4</strain>
    </source>
</reference>
<dbReference type="InterPro" id="IPR013325">
    <property type="entry name" value="RNA_pol_sigma_r2"/>
</dbReference>
<protein>
    <submittedName>
        <fullName evidence="9">RNA polymerase sigma factor</fullName>
    </submittedName>
</protein>
<proteinExistence type="inferred from homology"/>
<dbReference type="InterPro" id="IPR036388">
    <property type="entry name" value="WH-like_DNA-bd_sf"/>
</dbReference>
<feature type="compositionally biased region" description="Basic and acidic residues" evidence="6">
    <location>
        <begin position="135"/>
        <end position="145"/>
    </location>
</feature>
<organism evidence="9 10">
    <name type="scientific">Natronomicrosphaera hydrolytica</name>
    <dbReference type="NCBI Taxonomy" id="3242702"/>
    <lineage>
        <taxon>Bacteria</taxon>
        <taxon>Pseudomonadati</taxon>
        <taxon>Planctomycetota</taxon>
        <taxon>Phycisphaerae</taxon>
        <taxon>Phycisphaerales</taxon>
        <taxon>Phycisphaeraceae</taxon>
        <taxon>Natronomicrosphaera</taxon>
    </lineage>
</organism>
<dbReference type="CDD" id="cd06171">
    <property type="entry name" value="Sigma70_r4"/>
    <property type="match status" value="1"/>
</dbReference>
<comment type="caution">
    <text evidence="9">The sequence shown here is derived from an EMBL/GenBank/DDBJ whole genome shotgun (WGS) entry which is preliminary data.</text>
</comment>
<evidence type="ECO:0000256" key="4">
    <source>
        <dbReference type="ARBA" id="ARBA00023125"/>
    </source>
</evidence>
<evidence type="ECO:0000256" key="6">
    <source>
        <dbReference type="SAM" id="MobiDB-lite"/>
    </source>
</evidence>
<dbReference type="Pfam" id="PF04545">
    <property type="entry name" value="Sigma70_r4"/>
    <property type="match status" value="1"/>
</dbReference>
<dbReference type="PANTHER" id="PTHR43133">
    <property type="entry name" value="RNA POLYMERASE ECF-TYPE SIGMA FACTO"/>
    <property type="match status" value="1"/>
</dbReference>
<gene>
    <name evidence="9" type="ORF">ACERK3_18225</name>
</gene>
<keyword evidence="10" id="KW-1185">Reference proteome</keyword>
<evidence type="ECO:0000256" key="5">
    <source>
        <dbReference type="ARBA" id="ARBA00023163"/>
    </source>
</evidence>
<dbReference type="Pfam" id="PF04542">
    <property type="entry name" value="Sigma70_r2"/>
    <property type="match status" value="1"/>
</dbReference>
<accession>A0ABV4U9D1</accession>
<keyword evidence="2" id="KW-0805">Transcription regulation</keyword>
<dbReference type="NCBIfam" id="TIGR02937">
    <property type="entry name" value="sigma70-ECF"/>
    <property type="match status" value="1"/>
</dbReference>
<feature type="region of interest" description="Disordered" evidence="6">
    <location>
        <begin position="97"/>
        <end position="148"/>
    </location>
</feature>
<dbReference type="InterPro" id="IPR013324">
    <property type="entry name" value="RNA_pol_sigma_r3/r4-like"/>
</dbReference>
<comment type="similarity">
    <text evidence="1">Belongs to the sigma-70 factor family. ECF subfamily.</text>
</comment>
<dbReference type="Proteomes" id="UP001575105">
    <property type="component" value="Unassembled WGS sequence"/>
</dbReference>
<dbReference type="RefSeq" id="WP_425347138.1">
    <property type="nucleotide sequence ID" value="NZ_JBGUBD010000017.1"/>
</dbReference>